<reference evidence="3" key="2">
    <citation type="submission" date="2025-09" db="UniProtKB">
        <authorList>
            <consortium name="Ensembl"/>
        </authorList>
    </citation>
    <scope>IDENTIFICATION</scope>
</reference>
<dbReference type="SUPFAM" id="SSF109640">
    <property type="entry name" value="KRAB domain (Kruppel-associated box)"/>
    <property type="match status" value="1"/>
</dbReference>
<keyword evidence="1" id="KW-0472">Membrane</keyword>
<dbReference type="InterPro" id="IPR001909">
    <property type="entry name" value="KRAB"/>
</dbReference>
<dbReference type="GO" id="GO:0006355">
    <property type="term" value="P:regulation of DNA-templated transcription"/>
    <property type="evidence" value="ECO:0007669"/>
    <property type="project" value="InterPro"/>
</dbReference>
<keyword evidence="4" id="KW-1185">Reference proteome</keyword>
<dbReference type="AlphaFoldDB" id="A0A8D0KZ79"/>
<evidence type="ECO:0000256" key="1">
    <source>
        <dbReference type="SAM" id="Phobius"/>
    </source>
</evidence>
<dbReference type="CDD" id="cd07765">
    <property type="entry name" value="KRAB_A-box"/>
    <property type="match status" value="1"/>
</dbReference>
<keyword evidence="1" id="KW-1133">Transmembrane helix</keyword>
<evidence type="ECO:0000259" key="2">
    <source>
        <dbReference type="PROSITE" id="PS50805"/>
    </source>
</evidence>
<dbReference type="Pfam" id="PF01352">
    <property type="entry name" value="KRAB"/>
    <property type="match status" value="1"/>
</dbReference>
<proteinExistence type="predicted"/>
<feature type="domain" description="KRAB" evidence="2">
    <location>
        <begin position="9"/>
        <end position="102"/>
    </location>
</feature>
<organism evidence="3 4">
    <name type="scientific">Strix occidentalis caurina</name>
    <name type="common">northern spotted owl</name>
    <dbReference type="NCBI Taxonomy" id="311401"/>
    <lineage>
        <taxon>Eukaryota</taxon>
        <taxon>Metazoa</taxon>
        <taxon>Chordata</taxon>
        <taxon>Craniata</taxon>
        <taxon>Vertebrata</taxon>
        <taxon>Euteleostomi</taxon>
        <taxon>Archelosauria</taxon>
        <taxon>Archosauria</taxon>
        <taxon>Dinosauria</taxon>
        <taxon>Saurischia</taxon>
        <taxon>Theropoda</taxon>
        <taxon>Coelurosauria</taxon>
        <taxon>Aves</taxon>
        <taxon>Neognathae</taxon>
        <taxon>Neoaves</taxon>
        <taxon>Telluraves</taxon>
        <taxon>Strigiformes</taxon>
        <taxon>Strigidae</taxon>
        <taxon>Strix</taxon>
    </lineage>
</organism>
<dbReference type="PANTHER" id="PTHR23232:SF142">
    <property type="entry name" value="GASTRULA ZINC FINGER PROTEIN XLCGF57.1-LIKE-RELATED"/>
    <property type="match status" value="1"/>
</dbReference>
<evidence type="ECO:0000313" key="4">
    <source>
        <dbReference type="Proteomes" id="UP000694551"/>
    </source>
</evidence>
<dbReference type="SMART" id="SM00349">
    <property type="entry name" value="KRAB"/>
    <property type="match status" value="1"/>
</dbReference>
<accession>A0A8D0KZ79</accession>
<name>A0A8D0KZ79_STROC</name>
<protein>
    <recommendedName>
        <fullName evidence="2">KRAB domain-containing protein</fullName>
    </recommendedName>
</protein>
<dbReference type="Ensembl" id="ENSSOCT00000021109.1">
    <property type="protein sequence ID" value="ENSSOCP00000020593.1"/>
    <property type="gene ID" value="ENSSOCG00000015389.1"/>
</dbReference>
<dbReference type="PANTHER" id="PTHR23232">
    <property type="entry name" value="KRAB DOMAIN C2H2 ZINC FINGER"/>
    <property type="match status" value="1"/>
</dbReference>
<reference evidence="3" key="1">
    <citation type="submission" date="2025-08" db="UniProtKB">
        <authorList>
            <consortium name="Ensembl"/>
        </authorList>
    </citation>
    <scope>IDENTIFICATION</scope>
</reference>
<dbReference type="InterPro" id="IPR036051">
    <property type="entry name" value="KRAB_dom_sf"/>
</dbReference>
<dbReference type="PROSITE" id="PS50805">
    <property type="entry name" value="KRAB"/>
    <property type="match status" value="1"/>
</dbReference>
<sequence length="102" mass="11375">MPLCSQAPVTFEDVAIHFSREEWASLDDGQKELYRTVMEGNYEMLVSLCRLCLRWFGSCGAGWGALSGLLFCLLAFHWELQLPNDPSSPSPLAVVGGWQVHT</sequence>
<keyword evidence="1" id="KW-0812">Transmembrane</keyword>
<dbReference type="Gene3D" id="6.10.140.140">
    <property type="match status" value="1"/>
</dbReference>
<evidence type="ECO:0000313" key="3">
    <source>
        <dbReference type="Ensembl" id="ENSSOCP00000020593.1"/>
    </source>
</evidence>
<dbReference type="Proteomes" id="UP000694551">
    <property type="component" value="Unplaced"/>
</dbReference>
<feature type="transmembrane region" description="Helical" evidence="1">
    <location>
        <begin position="55"/>
        <end position="78"/>
    </location>
</feature>
<dbReference type="InterPro" id="IPR050169">
    <property type="entry name" value="Krueppel_C2H2_ZnF"/>
</dbReference>